<reference evidence="2 3" key="1">
    <citation type="submission" date="2018-02" db="EMBL/GenBank/DDBJ databases">
        <title>Genome sequence of the basidiomycete white-rot fungus Phlebia centrifuga.</title>
        <authorList>
            <person name="Granchi Z."/>
            <person name="Peng M."/>
            <person name="de Vries R.P."/>
            <person name="Hilden K."/>
            <person name="Makela M.R."/>
            <person name="Grigoriev I."/>
            <person name="Riley R."/>
        </authorList>
    </citation>
    <scope>NUCLEOTIDE SEQUENCE [LARGE SCALE GENOMIC DNA]</scope>
    <source>
        <strain evidence="2 3">FBCC195</strain>
    </source>
</reference>
<dbReference type="GO" id="GO:0005730">
    <property type="term" value="C:nucleolus"/>
    <property type="evidence" value="ECO:0007669"/>
    <property type="project" value="TreeGrafter"/>
</dbReference>
<feature type="compositionally biased region" description="Acidic residues" evidence="1">
    <location>
        <begin position="58"/>
        <end position="78"/>
    </location>
</feature>
<accession>A0A2R6NMJ1</accession>
<feature type="compositionally biased region" description="Basic and acidic residues" evidence="1">
    <location>
        <begin position="298"/>
        <end position="313"/>
    </location>
</feature>
<dbReference type="Proteomes" id="UP000186601">
    <property type="component" value="Unassembled WGS sequence"/>
</dbReference>
<sequence length="321" mass="35295">MSDDEKERLLRLLEAHGQQFLGSFGATAVKGKRKEVSEATSSRDNKKRRLSENKAQEPDPEEEWNGFSDEESSSEAEDDSKGASFSVASSKGPDVFVFSGPIEGAGPSSVAGNRAHQKAFMSSKVTKVTQNIADVPAQEEENDGEDDEKYAPPTPPFEHVLTFHRTNAQNDALLHRLVHTKILSGSLDPDLNLTPAQRRKALAGRVLEAAGKAKLGKGEHAVRSKERNKAAKHVRDGLLAKQSERTKKELEEAKNMGNYHPALKQLFEKDSGSNFKQKRERGLRMGVGTFSGGILRLNRDEIASASGRSDRPQNRKGGRRK</sequence>
<dbReference type="GO" id="GO:0000462">
    <property type="term" value="P:maturation of SSU-rRNA from tricistronic rRNA transcript (SSU-rRNA, 5.8S rRNA, LSU-rRNA)"/>
    <property type="evidence" value="ECO:0007669"/>
    <property type="project" value="TreeGrafter"/>
</dbReference>
<proteinExistence type="predicted"/>
<keyword evidence="3" id="KW-1185">Reference proteome</keyword>
<comment type="caution">
    <text evidence="2">The sequence shown here is derived from an EMBL/GenBank/DDBJ whole genome shotgun (WGS) entry which is preliminary data.</text>
</comment>
<gene>
    <name evidence="2" type="ORF">PHLCEN_2v10516</name>
</gene>
<feature type="compositionally biased region" description="Basic and acidic residues" evidence="1">
    <location>
        <begin position="34"/>
        <end position="57"/>
    </location>
</feature>
<feature type="region of interest" description="Disordered" evidence="1">
    <location>
        <begin position="23"/>
        <end position="87"/>
    </location>
</feature>
<dbReference type="EMBL" id="MLYV02001069">
    <property type="protein sequence ID" value="PSR73597.1"/>
    <property type="molecule type" value="Genomic_DNA"/>
</dbReference>
<evidence type="ECO:0000313" key="3">
    <source>
        <dbReference type="Proteomes" id="UP000186601"/>
    </source>
</evidence>
<dbReference type="InterPro" id="IPR053030">
    <property type="entry name" value="Ribosomal_biogenesis_FAF1-like"/>
</dbReference>
<evidence type="ECO:0000256" key="1">
    <source>
        <dbReference type="SAM" id="MobiDB-lite"/>
    </source>
</evidence>
<feature type="region of interest" description="Disordered" evidence="1">
    <location>
        <begin position="134"/>
        <end position="154"/>
    </location>
</feature>
<dbReference type="AlphaFoldDB" id="A0A2R6NMJ1"/>
<dbReference type="PANTHER" id="PTHR28096">
    <property type="entry name" value="PROTEIN FAF1"/>
    <property type="match status" value="1"/>
</dbReference>
<dbReference type="STRING" id="98765.A0A2R6NMJ1"/>
<organism evidence="2 3">
    <name type="scientific">Hermanssonia centrifuga</name>
    <dbReference type="NCBI Taxonomy" id="98765"/>
    <lineage>
        <taxon>Eukaryota</taxon>
        <taxon>Fungi</taxon>
        <taxon>Dikarya</taxon>
        <taxon>Basidiomycota</taxon>
        <taxon>Agaricomycotina</taxon>
        <taxon>Agaricomycetes</taxon>
        <taxon>Polyporales</taxon>
        <taxon>Meruliaceae</taxon>
        <taxon>Hermanssonia</taxon>
    </lineage>
</organism>
<feature type="region of interest" description="Disordered" evidence="1">
    <location>
        <begin position="298"/>
        <end position="321"/>
    </location>
</feature>
<protein>
    <submittedName>
        <fullName evidence="2">Uncharacterized protein</fullName>
    </submittedName>
</protein>
<evidence type="ECO:0000313" key="2">
    <source>
        <dbReference type="EMBL" id="PSR73597.1"/>
    </source>
</evidence>
<dbReference type="OrthoDB" id="5556956at2759"/>
<name>A0A2R6NMJ1_9APHY</name>
<dbReference type="PANTHER" id="PTHR28096:SF1">
    <property type="entry name" value="PROTEIN FAF1"/>
    <property type="match status" value="1"/>
</dbReference>
<feature type="compositionally biased region" description="Acidic residues" evidence="1">
    <location>
        <begin position="137"/>
        <end position="148"/>
    </location>
</feature>